<protein>
    <submittedName>
        <fullName evidence="2">Uncharacterized protein</fullName>
    </submittedName>
</protein>
<evidence type="ECO:0000313" key="3">
    <source>
        <dbReference type="Proteomes" id="UP001139494"/>
    </source>
</evidence>
<sequence length="57" mass="6403">MLPAIPPYAVPLFFGVDPVLVGIIAVLLLIVFALFLFIRKTLLSFSKGMREGKRKRE</sequence>
<dbReference type="EMBL" id="JAHLKM010000005">
    <property type="protein sequence ID" value="MCQ4333031.1"/>
    <property type="molecule type" value="Genomic_DNA"/>
</dbReference>
<reference evidence="2" key="1">
    <citation type="journal article" date="2023" name="Front. Microbiol.">
        <title>Genomic-based phylogenetic and metabolic analyses of the genus Natronomonas, and description of Natronomonas aquatica sp. nov.</title>
        <authorList>
            <person name="Garcia-Roldan A."/>
            <person name="Duran-Viseras A."/>
            <person name="de la Haba R.R."/>
            <person name="Corral P."/>
            <person name="Sanchez-Porro C."/>
            <person name="Ventosa A."/>
        </authorList>
    </citation>
    <scope>NUCLEOTIDE SEQUENCE</scope>
    <source>
        <strain evidence="2">F2-12</strain>
    </source>
</reference>
<dbReference type="Pfam" id="PF25258">
    <property type="entry name" value="DUF7859"/>
    <property type="match status" value="1"/>
</dbReference>
<dbReference type="Proteomes" id="UP001139494">
    <property type="component" value="Unassembled WGS sequence"/>
</dbReference>
<accession>A0A9R1CSZ3</accession>
<comment type="caution">
    <text evidence="2">The sequence shown here is derived from an EMBL/GenBank/DDBJ whole genome shotgun (WGS) entry which is preliminary data.</text>
</comment>
<keyword evidence="1" id="KW-1133">Transmembrane helix</keyword>
<proteinExistence type="predicted"/>
<gene>
    <name evidence="2" type="ORF">KM295_05855</name>
</gene>
<organism evidence="2 3">
    <name type="scientific">Natronomonas aquatica</name>
    <dbReference type="NCBI Taxonomy" id="2841590"/>
    <lineage>
        <taxon>Archaea</taxon>
        <taxon>Methanobacteriati</taxon>
        <taxon>Methanobacteriota</taxon>
        <taxon>Stenosarchaea group</taxon>
        <taxon>Halobacteria</taxon>
        <taxon>Halobacteriales</taxon>
        <taxon>Natronomonadaceae</taxon>
        <taxon>Natronomonas</taxon>
    </lineage>
</organism>
<evidence type="ECO:0000256" key="1">
    <source>
        <dbReference type="SAM" id="Phobius"/>
    </source>
</evidence>
<dbReference type="RefSeq" id="WP_256029041.1">
    <property type="nucleotide sequence ID" value="NZ_JAHLKM010000005.1"/>
</dbReference>
<feature type="transmembrane region" description="Helical" evidence="1">
    <location>
        <begin position="20"/>
        <end position="38"/>
    </location>
</feature>
<keyword evidence="3" id="KW-1185">Reference proteome</keyword>
<dbReference type="InterPro" id="IPR057181">
    <property type="entry name" value="DUF7859"/>
</dbReference>
<keyword evidence="1" id="KW-0812">Transmembrane</keyword>
<keyword evidence="1" id="KW-0472">Membrane</keyword>
<evidence type="ECO:0000313" key="2">
    <source>
        <dbReference type="EMBL" id="MCQ4333031.1"/>
    </source>
</evidence>
<name>A0A9R1CSZ3_9EURY</name>
<dbReference type="AlphaFoldDB" id="A0A9R1CSZ3"/>